<evidence type="ECO:0000256" key="1">
    <source>
        <dbReference type="SAM" id="Phobius"/>
    </source>
</evidence>
<protein>
    <submittedName>
        <fullName evidence="2">Uncharacterized protein</fullName>
    </submittedName>
</protein>
<keyword evidence="1" id="KW-1133">Transmembrane helix</keyword>
<dbReference type="RefSeq" id="WP_212691674.1">
    <property type="nucleotide sequence ID" value="NZ_CP058561.1"/>
</dbReference>
<proteinExistence type="predicted"/>
<sequence length="330" mass="39098">MRSKKIFVIASVICIIAISIIAVNRFYGYIFKDDITDKQDDEIVLDNNIEKDNIKNKVFEDNREDLISGDNYLDIKEKITDIEPIASSNNNEDVISVDTVKEPKIMSSTRIEYQNYYTLDDKLEIEKEIEPPYYMINLTREQMEEFYPEFQLIAFSPEKVILRRIIEDRSDKYYIIKRHNTNIGVFHDYRDKGEDIELDEYLRDTIDIPVNDLVWEEQEKLNNGIIVYGEEELSQSLKKLWQLYRLNQSGKYILKEYNGVMGVFYDYKQDEKYSSDLKQDKLNNLLKDYLRKVIETPVSGLEEELMNKLKEGITVNSEVELIRLLENYTS</sequence>
<dbReference type="Proteomes" id="UP000677305">
    <property type="component" value="Chromosome"/>
</dbReference>
<dbReference type="EMBL" id="CP058561">
    <property type="protein sequence ID" value="QUH31722.1"/>
    <property type="molecule type" value="Genomic_DNA"/>
</dbReference>
<name>A0A8J8MF19_9FIRM</name>
<dbReference type="KEGG" id="vgu:HYG85_23440"/>
<keyword evidence="1" id="KW-0812">Transmembrane</keyword>
<evidence type="ECO:0000313" key="3">
    <source>
        <dbReference type="Proteomes" id="UP000677305"/>
    </source>
</evidence>
<organism evidence="2 3">
    <name type="scientific">Vallitalea guaymasensis</name>
    <dbReference type="NCBI Taxonomy" id="1185412"/>
    <lineage>
        <taxon>Bacteria</taxon>
        <taxon>Bacillati</taxon>
        <taxon>Bacillota</taxon>
        <taxon>Clostridia</taxon>
        <taxon>Lachnospirales</taxon>
        <taxon>Vallitaleaceae</taxon>
        <taxon>Vallitalea</taxon>
    </lineage>
</organism>
<gene>
    <name evidence="2" type="ORF">HYG85_23440</name>
</gene>
<dbReference type="AlphaFoldDB" id="A0A8J8MF19"/>
<evidence type="ECO:0000313" key="2">
    <source>
        <dbReference type="EMBL" id="QUH31722.1"/>
    </source>
</evidence>
<keyword evidence="3" id="KW-1185">Reference proteome</keyword>
<accession>A0A8J8MF19</accession>
<reference evidence="2 3" key="1">
    <citation type="submission" date="2020-07" db="EMBL/GenBank/DDBJ databases">
        <title>Vallitalea guaymasensis genome.</title>
        <authorList>
            <person name="Postec A."/>
        </authorList>
    </citation>
    <scope>NUCLEOTIDE SEQUENCE [LARGE SCALE GENOMIC DNA]</scope>
    <source>
        <strain evidence="2 3">Ra1766G1</strain>
    </source>
</reference>
<feature type="transmembrane region" description="Helical" evidence="1">
    <location>
        <begin position="7"/>
        <end position="27"/>
    </location>
</feature>
<keyword evidence="1" id="KW-0472">Membrane</keyword>